<dbReference type="InterPro" id="IPR000242">
    <property type="entry name" value="PTP_cat"/>
</dbReference>
<feature type="region of interest" description="Disordered" evidence="1">
    <location>
        <begin position="1"/>
        <end position="20"/>
    </location>
</feature>
<sequence>MSQHKQTNDDGIENIPKRLQDPGFNTVEEYLQYFDTKMAQEAMKRQQFVQSTHTQENVLNPYKNRYSDILPYAHSQPTNNYFNGNYVSLCGIKFLVSQAPIDILQFHDLVWECDVSQIVQVSPFVENGFSKVSRYVPLCNEESSDFTRESIQAAYAQECYIQQKRLDPNVFDVRKLPFFKNTLVTENSLQVESSSFVDYQYFIKMSLEYKSQISKSKYIQYIYYKNWADQSAPSNFQHVFDVCSILDIEKTILVHCSAGIGRSATLIICLAITKQMKERKTEWKQLNPSIFNMVEEMRLNRNPNCIQTRQQFKFLFDFAEWCGKNE</sequence>
<dbReference type="Pfam" id="PF00102">
    <property type="entry name" value="Y_phosphatase"/>
    <property type="match status" value="1"/>
</dbReference>
<evidence type="ECO:0000259" key="2">
    <source>
        <dbReference type="PROSITE" id="PS50055"/>
    </source>
</evidence>
<reference evidence="5 6" key="2">
    <citation type="submission" date="2024-07" db="EMBL/GenBank/DDBJ databases">
        <authorList>
            <person name="Akdeniz Z."/>
        </authorList>
    </citation>
    <scope>NUCLEOTIDE SEQUENCE [LARGE SCALE GENOMIC DNA]</scope>
</reference>
<dbReference type="PROSITE" id="PS50056">
    <property type="entry name" value="TYR_PHOSPHATASE_2"/>
    <property type="match status" value="1"/>
</dbReference>
<dbReference type="InterPro" id="IPR029021">
    <property type="entry name" value="Prot-tyrosine_phosphatase-like"/>
</dbReference>
<dbReference type="InterPro" id="IPR050348">
    <property type="entry name" value="Protein-Tyr_Phosphatase"/>
</dbReference>
<dbReference type="EMBL" id="CATOUU010000991">
    <property type="protein sequence ID" value="CAI9965537.1"/>
    <property type="molecule type" value="Genomic_DNA"/>
</dbReference>
<dbReference type="PRINTS" id="PR00700">
    <property type="entry name" value="PRTYPHPHTASE"/>
</dbReference>
<feature type="domain" description="Tyrosine-protein phosphatase" evidence="2">
    <location>
        <begin position="60"/>
        <end position="317"/>
    </location>
</feature>
<dbReference type="GO" id="GO:0004725">
    <property type="term" value="F:protein tyrosine phosphatase activity"/>
    <property type="evidence" value="ECO:0007669"/>
    <property type="project" value="InterPro"/>
</dbReference>
<dbReference type="SMART" id="SM00404">
    <property type="entry name" value="PTPc_motif"/>
    <property type="match status" value="1"/>
</dbReference>
<dbReference type="PANTHER" id="PTHR19134:SF449">
    <property type="entry name" value="TYROSINE-PROTEIN PHOSPHATASE 1"/>
    <property type="match status" value="1"/>
</dbReference>
<name>A0AA86R3Q1_9EUKA</name>
<dbReference type="Gene3D" id="3.90.190.10">
    <property type="entry name" value="Protein tyrosine phosphatase superfamily"/>
    <property type="match status" value="1"/>
</dbReference>
<dbReference type="Proteomes" id="UP001642409">
    <property type="component" value="Unassembled WGS sequence"/>
</dbReference>
<keyword evidence="6" id="KW-1185">Reference proteome</keyword>
<gene>
    <name evidence="4" type="ORF">HINF_LOCUS53182</name>
    <name evidence="5" type="ORF">HINF_LOCUS58069</name>
</gene>
<dbReference type="AlphaFoldDB" id="A0AA86R3Q1"/>
<evidence type="ECO:0000313" key="4">
    <source>
        <dbReference type="EMBL" id="CAI9965537.1"/>
    </source>
</evidence>
<dbReference type="SMART" id="SM00194">
    <property type="entry name" value="PTPc"/>
    <property type="match status" value="1"/>
</dbReference>
<comment type="caution">
    <text evidence="4">The sequence shown here is derived from an EMBL/GenBank/DDBJ whole genome shotgun (WGS) entry which is preliminary data.</text>
</comment>
<reference evidence="4" key="1">
    <citation type="submission" date="2023-06" db="EMBL/GenBank/DDBJ databases">
        <authorList>
            <person name="Kurt Z."/>
        </authorList>
    </citation>
    <scope>NUCLEOTIDE SEQUENCE</scope>
</reference>
<dbReference type="CDD" id="cd00047">
    <property type="entry name" value="PTPc"/>
    <property type="match status" value="1"/>
</dbReference>
<evidence type="ECO:0000256" key="1">
    <source>
        <dbReference type="SAM" id="MobiDB-lite"/>
    </source>
</evidence>
<feature type="domain" description="Tyrosine specific protein phosphatases" evidence="3">
    <location>
        <begin position="252"/>
        <end position="312"/>
    </location>
</feature>
<dbReference type="EMBL" id="CAXDID020000324">
    <property type="protein sequence ID" value="CAL6077184.1"/>
    <property type="molecule type" value="Genomic_DNA"/>
</dbReference>
<dbReference type="PANTHER" id="PTHR19134">
    <property type="entry name" value="RECEPTOR-TYPE TYROSINE-PROTEIN PHOSPHATASE"/>
    <property type="match status" value="1"/>
</dbReference>
<accession>A0AA86R3Q1</accession>
<organism evidence="4">
    <name type="scientific">Hexamita inflata</name>
    <dbReference type="NCBI Taxonomy" id="28002"/>
    <lineage>
        <taxon>Eukaryota</taxon>
        <taxon>Metamonada</taxon>
        <taxon>Diplomonadida</taxon>
        <taxon>Hexamitidae</taxon>
        <taxon>Hexamitinae</taxon>
        <taxon>Hexamita</taxon>
    </lineage>
</organism>
<evidence type="ECO:0000313" key="6">
    <source>
        <dbReference type="Proteomes" id="UP001642409"/>
    </source>
</evidence>
<dbReference type="InterPro" id="IPR016130">
    <property type="entry name" value="Tyr_Pase_AS"/>
</dbReference>
<evidence type="ECO:0000313" key="5">
    <source>
        <dbReference type="EMBL" id="CAL6077184.1"/>
    </source>
</evidence>
<dbReference type="SUPFAM" id="SSF52799">
    <property type="entry name" value="(Phosphotyrosine protein) phosphatases II"/>
    <property type="match status" value="1"/>
</dbReference>
<dbReference type="InterPro" id="IPR000387">
    <property type="entry name" value="Tyr_Pase_dom"/>
</dbReference>
<dbReference type="PROSITE" id="PS50055">
    <property type="entry name" value="TYR_PHOSPHATASE_PTP"/>
    <property type="match status" value="1"/>
</dbReference>
<protein>
    <submittedName>
        <fullName evidence="4">Protein tyrosine phosphatase</fullName>
    </submittedName>
    <submittedName>
        <fullName evidence="5">Protein_tyrosine phosphatase</fullName>
    </submittedName>
</protein>
<evidence type="ECO:0000259" key="3">
    <source>
        <dbReference type="PROSITE" id="PS50056"/>
    </source>
</evidence>
<proteinExistence type="predicted"/>
<dbReference type="PROSITE" id="PS00383">
    <property type="entry name" value="TYR_PHOSPHATASE_1"/>
    <property type="match status" value="1"/>
</dbReference>
<dbReference type="InterPro" id="IPR003595">
    <property type="entry name" value="Tyr_Pase_cat"/>
</dbReference>